<dbReference type="Gene3D" id="3.40.1350.10">
    <property type="match status" value="1"/>
</dbReference>
<evidence type="ECO:0000313" key="1">
    <source>
        <dbReference type="EMBL" id="USR90446.1"/>
    </source>
</evidence>
<dbReference type="RefSeq" id="WP_252662475.1">
    <property type="nucleotide sequence ID" value="NZ_CP098611.1"/>
</dbReference>
<organism evidence="1 2">
    <name type="scientific">Phormidium yuhuli AB48</name>
    <dbReference type="NCBI Taxonomy" id="2940671"/>
    <lineage>
        <taxon>Bacteria</taxon>
        <taxon>Bacillati</taxon>
        <taxon>Cyanobacteriota</taxon>
        <taxon>Cyanophyceae</taxon>
        <taxon>Oscillatoriophycideae</taxon>
        <taxon>Oscillatoriales</taxon>
        <taxon>Oscillatoriaceae</taxon>
        <taxon>Phormidium</taxon>
        <taxon>Phormidium yuhuli</taxon>
    </lineage>
</organism>
<accession>A0ABY5AQ01</accession>
<dbReference type="CDD" id="cd22366">
    <property type="entry name" value="XisH-like"/>
    <property type="match status" value="1"/>
</dbReference>
<dbReference type="InterPro" id="IPR014919">
    <property type="entry name" value="XisH"/>
</dbReference>
<dbReference type="Pfam" id="PF08814">
    <property type="entry name" value="XisH"/>
    <property type="match status" value="1"/>
</dbReference>
<dbReference type="InterPro" id="IPR011856">
    <property type="entry name" value="tRNA_endonuc-like_dom_sf"/>
</dbReference>
<keyword evidence="2" id="KW-1185">Reference proteome</keyword>
<dbReference type="SUPFAM" id="SSF52980">
    <property type="entry name" value="Restriction endonuclease-like"/>
    <property type="match status" value="1"/>
</dbReference>
<gene>
    <name evidence="1" type="ORF">NEA10_16635</name>
</gene>
<reference evidence="1" key="1">
    <citation type="submission" date="2022-06" db="EMBL/GenBank/DDBJ databases">
        <title>Genome sequence of Phormidium yuhuli AB48 isolated from an industrial photobioreactor environment.</title>
        <authorList>
            <person name="Qiu Y."/>
            <person name="Noonan A.J.C."/>
            <person name="Dofher K."/>
            <person name="Koch M."/>
            <person name="Kieft B."/>
            <person name="Lin X."/>
            <person name="Ziels R.M."/>
            <person name="Hallam S.J."/>
        </authorList>
    </citation>
    <scope>NUCLEOTIDE SEQUENCE</scope>
    <source>
        <strain evidence="1">AB48</strain>
    </source>
</reference>
<sequence>MPARDIYHEQVKTALIREGWTITDDPYVLSFGRSNLFVDLGASKLVSAEKGNQKIAVEVKSFIGKSKINDLENALGQYTLYYDILKKTEPERQLYLAITDDAFNDVFKEPIGEVLLENKRLNLIVLDRLTGGIRQWIA</sequence>
<dbReference type="Proteomes" id="UP001056708">
    <property type="component" value="Chromosome"/>
</dbReference>
<proteinExistence type="predicted"/>
<protein>
    <submittedName>
        <fullName evidence="1">XisH family protein</fullName>
    </submittedName>
</protein>
<evidence type="ECO:0000313" key="2">
    <source>
        <dbReference type="Proteomes" id="UP001056708"/>
    </source>
</evidence>
<dbReference type="EMBL" id="CP098611">
    <property type="protein sequence ID" value="USR90446.1"/>
    <property type="molecule type" value="Genomic_DNA"/>
</dbReference>
<name>A0ABY5AQ01_9CYAN</name>
<dbReference type="InterPro" id="IPR011335">
    <property type="entry name" value="Restrct_endonuc-II-like"/>
</dbReference>